<dbReference type="InterPro" id="IPR003599">
    <property type="entry name" value="Ig_sub"/>
</dbReference>
<feature type="compositionally biased region" description="Polar residues" evidence="8">
    <location>
        <begin position="1136"/>
        <end position="1152"/>
    </location>
</feature>
<dbReference type="PANTHER" id="PTHR42757">
    <property type="entry name" value="IGLON FAMILY OF IMMUNOGLOBULIN SUPERFAMILY-RELATED"/>
    <property type="match status" value="1"/>
</dbReference>
<dbReference type="OrthoDB" id="9333799at2759"/>
<dbReference type="Proteomes" id="UP000287033">
    <property type="component" value="Unassembled WGS sequence"/>
</dbReference>
<dbReference type="InterPro" id="IPR018159">
    <property type="entry name" value="Spectrin/alpha-actinin"/>
</dbReference>
<dbReference type="SMART" id="SM00150">
    <property type="entry name" value="SPEC"/>
    <property type="match status" value="5"/>
</dbReference>
<dbReference type="FunFam" id="2.60.40.10:FF:000345">
    <property type="entry name" value="Muscle M-line assembly protein unc-89"/>
    <property type="match status" value="1"/>
</dbReference>
<evidence type="ECO:0000256" key="5">
    <source>
        <dbReference type="ARBA" id="ARBA00023157"/>
    </source>
</evidence>
<dbReference type="PANTHER" id="PTHR42757:SF44">
    <property type="entry name" value="COILED-COIL DOMAIN-CONTAINING PROTEIN 141"/>
    <property type="match status" value="1"/>
</dbReference>
<evidence type="ECO:0000256" key="1">
    <source>
        <dbReference type="ARBA" id="ARBA00004496"/>
    </source>
</evidence>
<dbReference type="OMA" id="DAKAKPC"/>
<evidence type="ECO:0000256" key="7">
    <source>
        <dbReference type="SAM" id="Coils"/>
    </source>
</evidence>
<feature type="region of interest" description="Disordered" evidence="8">
    <location>
        <begin position="1281"/>
        <end position="1328"/>
    </location>
</feature>
<evidence type="ECO:0000256" key="4">
    <source>
        <dbReference type="ARBA" id="ARBA00022737"/>
    </source>
</evidence>
<feature type="compositionally biased region" description="Polar residues" evidence="8">
    <location>
        <begin position="1306"/>
        <end position="1328"/>
    </location>
</feature>
<dbReference type="InterPro" id="IPR007110">
    <property type="entry name" value="Ig-like_dom"/>
</dbReference>
<dbReference type="CDD" id="cd00176">
    <property type="entry name" value="SPEC"/>
    <property type="match status" value="1"/>
</dbReference>
<dbReference type="SMART" id="SM00409">
    <property type="entry name" value="IG"/>
    <property type="match status" value="1"/>
</dbReference>
<dbReference type="GO" id="GO:0030017">
    <property type="term" value="C:sarcomere"/>
    <property type="evidence" value="ECO:0007669"/>
    <property type="project" value="UniProtKB-ARBA"/>
</dbReference>
<feature type="coiled-coil region" evidence="7">
    <location>
        <begin position="978"/>
        <end position="1005"/>
    </location>
</feature>
<dbReference type="InterPro" id="IPR036179">
    <property type="entry name" value="Ig-like_dom_sf"/>
</dbReference>
<keyword evidence="4" id="KW-0677">Repeat</keyword>
<dbReference type="SMART" id="SM00408">
    <property type="entry name" value="IGc2"/>
    <property type="match status" value="1"/>
</dbReference>
<evidence type="ECO:0000259" key="9">
    <source>
        <dbReference type="PROSITE" id="PS50835"/>
    </source>
</evidence>
<comment type="similarity">
    <text evidence="2">Belongs to the protein kinase superfamily. CAMK Ser/Thr protein kinase family.</text>
</comment>
<feature type="region of interest" description="Disordered" evidence="8">
    <location>
        <begin position="1343"/>
        <end position="1367"/>
    </location>
</feature>
<name>A0A401SDQ9_CHIPU</name>
<accession>A0A401SDQ9</accession>
<dbReference type="InterPro" id="IPR003598">
    <property type="entry name" value="Ig_sub2"/>
</dbReference>
<organism evidence="10 11">
    <name type="scientific">Chiloscyllium punctatum</name>
    <name type="common">Brownbanded bambooshark</name>
    <name type="synonym">Hemiscyllium punctatum</name>
    <dbReference type="NCBI Taxonomy" id="137246"/>
    <lineage>
        <taxon>Eukaryota</taxon>
        <taxon>Metazoa</taxon>
        <taxon>Chordata</taxon>
        <taxon>Craniata</taxon>
        <taxon>Vertebrata</taxon>
        <taxon>Chondrichthyes</taxon>
        <taxon>Elasmobranchii</taxon>
        <taxon>Galeomorphii</taxon>
        <taxon>Galeoidea</taxon>
        <taxon>Orectolobiformes</taxon>
        <taxon>Hemiscylliidae</taxon>
        <taxon>Chiloscyllium</taxon>
    </lineage>
</organism>
<gene>
    <name evidence="10" type="ORF">chiPu_0006983</name>
</gene>
<evidence type="ECO:0000313" key="10">
    <source>
        <dbReference type="EMBL" id="GCC28552.1"/>
    </source>
</evidence>
<evidence type="ECO:0000256" key="8">
    <source>
        <dbReference type="SAM" id="MobiDB-lite"/>
    </source>
</evidence>
<dbReference type="SUPFAM" id="SSF46966">
    <property type="entry name" value="Spectrin repeat"/>
    <property type="match status" value="6"/>
</dbReference>
<evidence type="ECO:0000256" key="2">
    <source>
        <dbReference type="ARBA" id="ARBA00006692"/>
    </source>
</evidence>
<dbReference type="Gene3D" id="1.20.58.60">
    <property type="match status" value="4"/>
</dbReference>
<sequence length="1570" mass="179384">MSSESDSGSRPSATTISTVAVQTGDSRIVVAVLKSGTCVELQLVESIPNLLEIGSNADETRKILTEHEILLAKLKAHEGGVRDLLLEADTTAEAKKSQSQLYDEMGRTLGVNWTTLNQLLENRKRLLKMASEFFDQALEFAIKIDEAEEFLSSAQIFEDMESLKQLLHQHQDLKKVLLTSSMVLLNKSQELLHVIKEFKIPGPNVHSELTHGAHSSCVKIESLMELLQDRRRQLEEQSHRQRLDLERILQIYEWDQQVDKVMQWFQHDGETYVQNENLGSSLTENEWLLQEHHNVECKAQEFMSVAEKLKAEADEILLIEDFTDKEQMAAQNQKLKLICETFWLHMKERELLLQEAHEFFDSANKGFDVLGGLESHLKHLNLKSLCLSELSKEHASVCQAIKDATSDALLMGQLLLSKINPQRATGIQEMIGYIQQRVDHLTGQCFAHKELALKKQQLTTSFDDQFEKVSGCLQAYRSRLSSTLEPGSSLSEIEDILNKYLEMADQFKEVENELAHITDIIKQVELFDVPEVKLFSERFFILNAEWKTLCRNLNIRIEHLQSYRTFLKEAEEVEASMRSLEDCFQSQLTKDNEENVRSLLELADSKWQLVLMSFLSLQDLGFNFKSTVNMRNESLNLNLQQSVNVIENTIDQLNKRKLALTDQWTNYQLELNQIQSVKKQWKKFKEQFKKTIHCLKMLEKDLTPQFRIDLGCNLGAIVDLQDNFNKAKPQLQQLNAEVEYRIAIAELLALKGVSLKERDEKVMELQNLHQQVKDKIKEYETIFLKTVKFHKTIEELEDMMKVGELGYPELLTISDSSREAKMQLSHHREKQSHVSHLYKLSLTLAMDIISITQHSRFIEASVDSLQHKVKALESESAQWSAKADQYGEKLETNLHYCTMKEEINEFKESYKELKKKFNNLKFNYLKKNEKFRNLKAVRNQIQQVEIYTERFEIFKKKMIQYVTKGTAVLEKHIPTMEINVLKESLNEVQKQVNELDRTVEEYKQSLDMTMQLQQAMEESQFWCEDASGTVVRVGKYSAECKTKEAVRILYKQFEKFMSPTVPEQEKRIQQITELAMQLYGPEEANKFVKKMVTKYNEILESIKELCNGLRELESKLHDKAEASENPAENASKSGEARNSQQEKQVETNDFQSSPVDANMQMMENQEQGKVSMASLKPSVDSPEVAKETKKLNQSSISVSNHNQVVGLPAEDTQTTKINVKSCSEREIYIQCYTTTLSQPFSTKLSQSNSIFPSTYSTDSERRVFALHLIQNTSKEARLLPTALGDDSEMSVPISSADEQMDETENRGTSDSQTEPQNHPLSNNHERLNTNTSELLKTRISDSVPEDPYSQEATELIHPSAEGSTVTDGDLQNELLVDENLSVEEYECMSPDDVSLPPLPETPESNMLHSETEVDKMSRLSSRSLYAGSLSGQPQMQASYSRMIDNPDTLAPVGTASGLLSNVNVVEGSPVTLEIEVTGFPEPTLMWYKNGQKLTTNQHLNISQKEGKHILFIEKVSDKDAGIYVARAKNSNGTISSSAILQVQEIDISLLLLTEGTKLICRKCEYNNIFL</sequence>
<comment type="subcellular location">
    <subcellularLocation>
        <location evidence="1">Cytoplasm</location>
    </subcellularLocation>
</comment>
<feature type="domain" description="Ig-like" evidence="9">
    <location>
        <begin position="1446"/>
        <end position="1541"/>
    </location>
</feature>
<evidence type="ECO:0000313" key="11">
    <source>
        <dbReference type="Proteomes" id="UP000287033"/>
    </source>
</evidence>
<comment type="caution">
    <text evidence="10">The sequence shown here is derived from an EMBL/GenBank/DDBJ whole genome shotgun (WGS) entry which is preliminary data.</text>
</comment>
<dbReference type="STRING" id="137246.A0A401SDQ9"/>
<protein>
    <recommendedName>
        <fullName evidence="9">Ig-like domain-containing protein</fullName>
    </recommendedName>
</protein>
<dbReference type="SUPFAM" id="SSF48726">
    <property type="entry name" value="Immunoglobulin"/>
    <property type="match status" value="1"/>
</dbReference>
<feature type="coiled-coil region" evidence="7">
    <location>
        <begin position="636"/>
        <end position="663"/>
    </location>
</feature>
<dbReference type="PROSITE" id="PS50835">
    <property type="entry name" value="IG_LIKE"/>
    <property type="match status" value="1"/>
</dbReference>
<keyword evidence="7" id="KW-0175">Coiled coil</keyword>
<dbReference type="InterPro" id="IPR013783">
    <property type="entry name" value="Ig-like_fold"/>
</dbReference>
<keyword evidence="11" id="KW-1185">Reference proteome</keyword>
<dbReference type="InterPro" id="IPR058157">
    <property type="entry name" value="Spectrin_met"/>
</dbReference>
<proteinExistence type="inferred from homology"/>
<dbReference type="Pfam" id="PF07679">
    <property type="entry name" value="I-set"/>
    <property type="match status" value="1"/>
</dbReference>
<reference evidence="10 11" key="1">
    <citation type="journal article" date="2018" name="Nat. Ecol. Evol.">
        <title>Shark genomes provide insights into elasmobranch evolution and the origin of vertebrates.</title>
        <authorList>
            <person name="Hara Y"/>
            <person name="Yamaguchi K"/>
            <person name="Onimaru K"/>
            <person name="Kadota M"/>
            <person name="Koyanagi M"/>
            <person name="Keeley SD"/>
            <person name="Tatsumi K"/>
            <person name="Tanaka K"/>
            <person name="Motone F"/>
            <person name="Kageyama Y"/>
            <person name="Nozu R"/>
            <person name="Adachi N"/>
            <person name="Nishimura O"/>
            <person name="Nakagawa R"/>
            <person name="Tanegashima C"/>
            <person name="Kiyatake I"/>
            <person name="Matsumoto R"/>
            <person name="Murakumo K"/>
            <person name="Nishida K"/>
            <person name="Terakita A"/>
            <person name="Kuratani S"/>
            <person name="Sato K"/>
            <person name="Hyodo S Kuraku.S."/>
        </authorList>
    </citation>
    <scope>NUCLEOTIDE SEQUENCE [LARGE SCALE GENOMIC DNA]</scope>
</reference>
<dbReference type="Pfam" id="PF25101">
    <property type="entry name" value="Spectrin_7"/>
    <property type="match status" value="1"/>
</dbReference>
<keyword evidence="5" id="KW-1015">Disulfide bond</keyword>
<feature type="coiled-coil region" evidence="7">
    <location>
        <begin position="217"/>
        <end position="244"/>
    </location>
</feature>
<keyword evidence="6" id="KW-0393">Immunoglobulin domain</keyword>
<dbReference type="InterPro" id="IPR050876">
    <property type="entry name" value="IgLON_domain"/>
</dbReference>
<evidence type="ECO:0000256" key="3">
    <source>
        <dbReference type="ARBA" id="ARBA00022490"/>
    </source>
</evidence>
<dbReference type="Gene3D" id="2.60.40.10">
    <property type="entry name" value="Immunoglobulins"/>
    <property type="match status" value="1"/>
</dbReference>
<feature type="coiled-coil region" evidence="7">
    <location>
        <begin position="755"/>
        <end position="782"/>
    </location>
</feature>
<keyword evidence="3" id="KW-0963">Cytoplasm</keyword>
<feature type="region of interest" description="Disordered" evidence="8">
    <location>
        <begin position="1119"/>
        <end position="1152"/>
    </location>
</feature>
<feature type="compositionally biased region" description="Low complexity" evidence="8">
    <location>
        <begin position="1123"/>
        <end position="1133"/>
    </location>
</feature>
<dbReference type="EMBL" id="BEZZ01000211">
    <property type="protein sequence ID" value="GCC28552.1"/>
    <property type="molecule type" value="Genomic_DNA"/>
</dbReference>
<dbReference type="InterPro" id="IPR013098">
    <property type="entry name" value="Ig_I-set"/>
</dbReference>
<evidence type="ECO:0000256" key="6">
    <source>
        <dbReference type="ARBA" id="ARBA00023319"/>
    </source>
</evidence>
<feature type="coiled-coil region" evidence="7">
    <location>
        <begin position="855"/>
        <end position="923"/>
    </location>
</feature>